<reference evidence="2 3" key="1">
    <citation type="submission" date="2013-06" db="EMBL/GenBank/DDBJ databases">
        <title>Whole genome shotgun sequence of Bacillus selenatarsenatis SF-1.</title>
        <authorList>
            <person name="Kuroda M."/>
            <person name="Sei K."/>
            <person name="Yamashita M."/>
            <person name="Ike M."/>
        </authorList>
    </citation>
    <scope>NUCLEOTIDE SEQUENCE [LARGE SCALE GENOMIC DNA]</scope>
    <source>
        <strain evidence="2 3">SF-1</strain>
    </source>
</reference>
<keyword evidence="1" id="KW-1133">Transmembrane helix</keyword>
<dbReference type="InterPro" id="IPR003744">
    <property type="entry name" value="YhhQ"/>
</dbReference>
<evidence type="ECO:0000256" key="1">
    <source>
        <dbReference type="SAM" id="Phobius"/>
    </source>
</evidence>
<keyword evidence="1" id="KW-0472">Membrane</keyword>
<protein>
    <submittedName>
        <fullName evidence="2">Putative preQ0 transporter</fullName>
    </submittedName>
</protein>
<dbReference type="STRING" id="1321606.SAMD00020551_1667"/>
<name>A0A0A8X3B2_MESS1</name>
<evidence type="ECO:0000313" key="2">
    <source>
        <dbReference type="EMBL" id="GAM13522.1"/>
    </source>
</evidence>
<gene>
    <name evidence="2" type="ORF">SAMD00020551_1667</name>
</gene>
<dbReference type="EMBL" id="BASE01000035">
    <property type="protein sequence ID" value="GAM13522.1"/>
    <property type="molecule type" value="Genomic_DNA"/>
</dbReference>
<proteinExistence type="predicted"/>
<evidence type="ECO:0000313" key="3">
    <source>
        <dbReference type="Proteomes" id="UP000031014"/>
    </source>
</evidence>
<dbReference type="Pfam" id="PF02592">
    <property type="entry name" value="Vut_1"/>
    <property type="match status" value="1"/>
</dbReference>
<feature type="transmembrane region" description="Helical" evidence="1">
    <location>
        <begin position="111"/>
        <end position="131"/>
    </location>
</feature>
<feature type="transmembrane region" description="Helical" evidence="1">
    <location>
        <begin position="143"/>
        <end position="166"/>
    </location>
</feature>
<dbReference type="Proteomes" id="UP000031014">
    <property type="component" value="Unassembled WGS sequence"/>
</dbReference>
<feature type="transmembrane region" description="Helical" evidence="1">
    <location>
        <begin position="55"/>
        <end position="74"/>
    </location>
</feature>
<accession>A0A0A8X3B2</accession>
<feature type="transmembrane region" description="Helical" evidence="1">
    <location>
        <begin position="29"/>
        <end position="48"/>
    </location>
</feature>
<keyword evidence="3" id="KW-1185">Reference proteome</keyword>
<organism evidence="2 3">
    <name type="scientific">Mesobacillus selenatarsenatis (strain DSM 18680 / JCM 14380 / FERM P-15431 / SF-1)</name>
    <dbReference type="NCBI Taxonomy" id="1321606"/>
    <lineage>
        <taxon>Bacteria</taxon>
        <taxon>Bacillati</taxon>
        <taxon>Bacillota</taxon>
        <taxon>Bacilli</taxon>
        <taxon>Bacillales</taxon>
        <taxon>Bacillaceae</taxon>
        <taxon>Mesobacillus</taxon>
    </lineage>
</organism>
<comment type="caution">
    <text evidence="2">The sequence shown here is derived from an EMBL/GenBank/DDBJ whole genome shotgun (WGS) entry which is preliminary data.</text>
</comment>
<keyword evidence="1" id="KW-0812">Transmembrane</keyword>
<dbReference type="AlphaFoldDB" id="A0A0A8X3B2"/>
<sequence>MMRIFLYLISIVTANVITAALAPLQFGMFIVPMGTLLIGATFIFRDLVQNKYGRVKTYMFIGLALILSAIVSFILGDTMWIVFASAMSFAVAETTDTEIYTRLKLPMSWRIFYSGLVGGLLDSVIFVVIGLSPLGANFLPWEAVPAAILGQVIVKTIIQGIGAMLLNPISNIFNNKAMTN</sequence>